<dbReference type="STRING" id="139825.A0A401GRR3"/>
<dbReference type="PROSITE" id="PS01031">
    <property type="entry name" value="SHSP"/>
    <property type="match status" value="1"/>
</dbReference>
<comment type="caution">
    <text evidence="6">The sequence shown here is derived from an EMBL/GenBank/DDBJ whole genome shotgun (WGS) entry which is preliminary data.</text>
</comment>
<accession>A0A401GRR3</accession>
<evidence type="ECO:0000256" key="1">
    <source>
        <dbReference type="ARBA" id="ARBA00023016"/>
    </source>
</evidence>
<dbReference type="SUPFAM" id="SSF49764">
    <property type="entry name" value="HSP20-like chaperones"/>
    <property type="match status" value="1"/>
</dbReference>
<dbReference type="InParanoid" id="A0A401GRR3"/>
<evidence type="ECO:0000313" key="7">
    <source>
        <dbReference type="Proteomes" id="UP000287166"/>
    </source>
</evidence>
<dbReference type="CDD" id="cd06464">
    <property type="entry name" value="ACD_sHsps-like"/>
    <property type="match status" value="1"/>
</dbReference>
<dbReference type="Proteomes" id="UP000287166">
    <property type="component" value="Unassembled WGS sequence"/>
</dbReference>
<comment type="similarity">
    <text evidence="2 3">Belongs to the small heat shock protein (HSP20) family.</text>
</comment>
<dbReference type="PANTHER" id="PTHR11527">
    <property type="entry name" value="HEAT-SHOCK PROTEIN 20 FAMILY MEMBER"/>
    <property type="match status" value="1"/>
</dbReference>
<dbReference type="GeneID" id="38781839"/>
<dbReference type="RefSeq" id="XP_027615835.1">
    <property type="nucleotide sequence ID" value="XM_027760034.1"/>
</dbReference>
<evidence type="ECO:0000256" key="2">
    <source>
        <dbReference type="PROSITE-ProRule" id="PRU00285"/>
    </source>
</evidence>
<sequence>MSIARLFFREMRPFFHMLEEPLGRSPAYMRMPRSLFEDPFLQSTAVVPAVDVTEEGDNYVLEAELPGVKKENVEVRIGEGGRSVIIEGKIIRRSESTTPETASGAGPHSGTEGIDLETTDEKGVAPRPDQNKLSVERSFTGSTSFARTVFLPRQIDPTKVSAKLVDGVLTVTVPRATEDVSSVQIPIQ</sequence>
<protein>
    <submittedName>
        <fullName evidence="6">Heat shock protein</fullName>
    </submittedName>
</protein>
<evidence type="ECO:0000256" key="3">
    <source>
        <dbReference type="RuleBase" id="RU003616"/>
    </source>
</evidence>
<gene>
    <name evidence="6" type="ORF">SCP_0701030</name>
</gene>
<evidence type="ECO:0000259" key="5">
    <source>
        <dbReference type="PROSITE" id="PS01031"/>
    </source>
</evidence>
<feature type="domain" description="SHSP" evidence="5">
    <location>
        <begin position="41"/>
        <end position="188"/>
    </location>
</feature>
<dbReference type="Pfam" id="PF00011">
    <property type="entry name" value="HSP20"/>
    <property type="match status" value="1"/>
</dbReference>
<dbReference type="InterPro" id="IPR031107">
    <property type="entry name" value="Small_HSP"/>
</dbReference>
<evidence type="ECO:0000313" key="6">
    <source>
        <dbReference type="EMBL" id="GBE84922.1"/>
    </source>
</evidence>
<keyword evidence="1 6" id="KW-0346">Stress response</keyword>
<organism evidence="6 7">
    <name type="scientific">Sparassis crispa</name>
    <dbReference type="NCBI Taxonomy" id="139825"/>
    <lineage>
        <taxon>Eukaryota</taxon>
        <taxon>Fungi</taxon>
        <taxon>Dikarya</taxon>
        <taxon>Basidiomycota</taxon>
        <taxon>Agaricomycotina</taxon>
        <taxon>Agaricomycetes</taxon>
        <taxon>Polyporales</taxon>
        <taxon>Sparassidaceae</taxon>
        <taxon>Sparassis</taxon>
    </lineage>
</organism>
<dbReference type="InterPro" id="IPR008978">
    <property type="entry name" value="HSP20-like_chaperone"/>
</dbReference>
<proteinExistence type="inferred from homology"/>
<reference evidence="6 7" key="1">
    <citation type="journal article" date="2018" name="Sci. Rep.">
        <title>Genome sequence of the cauliflower mushroom Sparassis crispa (Hanabiratake) and its association with beneficial usage.</title>
        <authorList>
            <person name="Kiyama R."/>
            <person name="Furutani Y."/>
            <person name="Kawaguchi K."/>
            <person name="Nakanishi T."/>
        </authorList>
    </citation>
    <scope>NUCLEOTIDE SEQUENCE [LARGE SCALE GENOMIC DNA]</scope>
</reference>
<dbReference type="InterPro" id="IPR002068">
    <property type="entry name" value="A-crystallin/Hsp20_dom"/>
</dbReference>
<evidence type="ECO:0000256" key="4">
    <source>
        <dbReference type="SAM" id="MobiDB-lite"/>
    </source>
</evidence>
<dbReference type="EMBL" id="BFAD01000007">
    <property type="protein sequence ID" value="GBE84922.1"/>
    <property type="molecule type" value="Genomic_DNA"/>
</dbReference>
<dbReference type="AlphaFoldDB" id="A0A401GRR3"/>
<dbReference type="Gene3D" id="2.60.40.790">
    <property type="match status" value="1"/>
</dbReference>
<name>A0A401GRR3_9APHY</name>
<feature type="region of interest" description="Disordered" evidence="4">
    <location>
        <begin position="90"/>
        <end position="130"/>
    </location>
</feature>
<dbReference type="OrthoDB" id="1431247at2759"/>
<keyword evidence="7" id="KW-1185">Reference proteome</keyword>